<accession>A0AAU8FSI3</accession>
<dbReference type="AlphaFoldDB" id="A0AAU8FSI3"/>
<proteinExistence type="predicted"/>
<protein>
    <recommendedName>
        <fullName evidence="2">Beta-lactamase family protein</fullName>
    </recommendedName>
</protein>
<name>A0AAU8FSI3_9BACT</name>
<sequence>MTTVKEQMELRDKLLAGLDKAYEKLIEYKKQKNSVLVVMRDGKITHIKPE</sequence>
<evidence type="ECO:0008006" key="2">
    <source>
        <dbReference type="Google" id="ProtNLM"/>
    </source>
</evidence>
<dbReference type="RefSeq" id="WP_353722061.1">
    <property type="nucleotide sequence ID" value="NZ_CP159289.1"/>
</dbReference>
<dbReference type="EMBL" id="CP159289">
    <property type="protein sequence ID" value="XCH26778.1"/>
    <property type="molecule type" value="Genomic_DNA"/>
</dbReference>
<gene>
    <name evidence="1" type="ORF">ABV298_10430</name>
</gene>
<reference evidence="1" key="1">
    <citation type="submission" date="2024-06" db="EMBL/GenBank/DDBJ databases">
        <title>Sequencing and assembly of the genome of Dyadobacter sp. strain 676, a symbiont of Cyamopsis tetragonoloba.</title>
        <authorList>
            <person name="Guro P."/>
            <person name="Sazanova A."/>
            <person name="Kuznetsova I."/>
            <person name="Belimov A."/>
            <person name="Safronova V."/>
        </authorList>
    </citation>
    <scope>NUCLEOTIDE SEQUENCE</scope>
    <source>
        <strain evidence="1">676</strain>
    </source>
</reference>
<evidence type="ECO:0000313" key="1">
    <source>
        <dbReference type="EMBL" id="XCH26778.1"/>
    </source>
</evidence>
<organism evidence="1">
    <name type="scientific">Dyadobacter sp. 676</name>
    <dbReference type="NCBI Taxonomy" id="3088362"/>
    <lineage>
        <taxon>Bacteria</taxon>
        <taxon>Pseudomonadati</taxon>
        <taxon>Bacteroidota</taxon>
        <taxon>Cytophagia</taxon>
        <taxon>Cytophagales</taxon>
        <taxon>Spirosomataceae</taxon>
        <taxon>Dyadobacter</taxon>
    </lineage>
</organism>